<dbReference type="EMBL" id="WBOF01000002">
    <property type="protein sequence ID" value="MQS16052.1"/>
    <property type="molecule type" value="Genomic_DNA"/>
</dbReference>
<evidence type="ECO:0000256" key="1">
    <source>
        <dbReference type="SAM" id="Phobius"/>
    </source>
</evidence>
<organism evidence="3 4">
    <name type="scientific">Streptomyces kaniharaensis</name>
    <dbReference type="NCBI Taxonomy" id="212423"/>
    <lineage>
        <taxon>Bacteria</taxon>
        <taxon>Bacillati</taxon>
        <taxon>Actinomycetota</taxon>
        <taxon>Actinomycetes</taxon>
        <taxon>Kitasatosporales</taxon>
        <taxon>Streptomycetaceae</taxon>
        <taxon>Streptomyces</taxon>
    </lineage>
</organism>
<sequence length="266" mass="28476">MKNRDRRLIAQVERDALDATKDLSEALRKCIILGGKAGSVSLRECASRELTGYGPNDELPEYRTVGAPIKVDAITFNAQIRGQRISPRVLPAPLREAIDESHSFRSGVGELEGVVDQYRSQGHVRISLPMGADVADLLNYANGDPDQKITAVYYEVSIASIRAILDRIRTTLVSLIAEMRAGMPDDEDVPSAGIADQAVSVAVYGKGSRVTVNNSQAKNRGKSTVSVGGAAPDQTPFWTRSRKIGSFIVGIMTVAGAIAAIIAALN</sequence>
<proteinExistence type="predicted"/>
<dbReference type="RefSeq" id="WP_153466814.1">
    <property type="nucleotide sequence ID" value="NZ_WBOF01000002.1"/>
</dbReference>
<reference evidence="3 4" key="1">
    <citation type="submission" date="2019-09" db="EMBL/GenBank/DDBJ databases">
        <title>Genome Sequences of Streptomyces kaniharaensis ATCC 21070.</title>
        <authorList>
            <person name="Zhu W."/>
            <person name="De Crecy-Lagard V."/>
            <person name="Richards N.G."/>
        </authorList>
    </citation>
    <scope>NUCLEOTIDE SEQUENCE [LARGE SCALE GENOMIC DNA]</scope>
    <source>
        <strain evidence="3 4">SF-557</strain>
    </source>
</reference>
<keyword evidence="1" id="KW-0812">Transmembrane</keyword>
<accession>A0A6N7KWL1</accession>
<dbReference type="Proteomes" id="UP000450000">
    <property type="component" value="Unassembled WGS sequence"/>
</dbReference>
<feature type="domain" description="AbiTii" evidence="2">
    <location>
        <begin position="8"/>
        <end position="186"/>
    </location>
</feature>
<dbReference type="AlphaFoldDB" id="A0A6N7KWL1"/>
<feature type="transmembrane region" description="Helical" evidence="1">
    <location>
        <begin position="244"/>
        <end position="265"/>
    </location>
</feature>
<evidence type="ECO:0000313" key="3">
    <source>
        <dbReference type="EMBL" id="MQS16052.1"/>
    </source>
</evidence>
<gene>
    <name evidence="3" type="ORF">F7Q99_28370</name>
</gene>
<comment type="caution">
    <text evidence="3">The sequence shown here is derived from an EMBL/GenBank/DDBJ whole genome shotgun (WGS) entry which is preliminary data.</text>
</comment>
<evidence type="ECO:0000313" key="4">
    <source>
        <dbReference type="Proteomes" id="UP000450000"/>
    </source>
</evidence>
<dbReference type="Pfam" id="PF18864">
    <property type="entry name" value="AbiTii"/>
    <property type="match status" value="1"/>
</dbReference>
<evidence type="ECO:0000259" key="2">
    <source>
        <dbReference type="Pfam" id="PF18864"/>
    </source>
</evidence>
<name>A0A6N7KWL1_9ACTN</name>
<dbReference type="OrthoDB" id="4157938at2"/>
<keyword evidence="1" id="KW-1133">Transmembrane helix</keyword>
<keyword evidence="1" id="KW-0472">Membrane</keyword>
<protein>
    <recommendedName>
        <fullName evidence="2">AbiTii domain-containing protein</fullName>
    </recommendedName>
</protein>
<keyword evidence="4" id="KW-1185">Reference proteome</keyword>
<dbReference type="InterPro" id="IPR041304">
    <property type="entry name" value="AbiTii"/>
</dbReference>